<evidence type="ECO:0000313" key="2">
    <source>
        <dbReference type="EMBL" id="MCY1145693.1"/>
    </source>
</evidence>
<dbReference type="Pfam" id="PF08448">
    <property type="entry name" value="PAS_4"/>
    <property type="match status" value="1"/>
</dbReference>
<dbReference type="SUPFAM" id="SSF55785">
    <property type="entry name" value="PYP-like sensor domain (PAS domain)"/>
    <property type="match status" value="1"/>
</dbReference>
<dbReference type="PROSITE" id="PS50112">
    <property type="entry name" value="PAS"/>
    <property type="match status" value="1"/>
</dbReference>
<name>A0ABT4BJA6_9ACTN</name>
<accession>A0ABT4BJA6</accession>
<dbReference type="SMART" id="SM00091">
    <property type="entry name" value="PAS"/>
    <property type="match status" value="1"/>
</dbReference>
<evidence type="ECO:0000259" key="1">
    <source>
        <dbReference type="PROSITE" id="PS50112"/>
    </source>
</evidence>
<proteinExistence type="predicted"/>
<protein>
    <submittedName>
        <fullName evidence="2">PAS domain S-box protein</fullName>
    </submittedName>
</protein>
<dbReference type="InterPro" id="IPR013656">
    <property type="entry name" value="PAS_4"/>
</dbReference>
<dbReference type="CDD" id="cd00130">
    <property type="entry name" value="PAS"/>
    <property type="match status" value="1"/>
</dbReference>
<dbReference type="NCBIfam" id="TIGR00229">
    <property type="entry name" value="sensory_box"/>
    <property type="match status" value="1"/>
</dbReference>
<feature type="domain" description="PAS" evidence="1">
    <location>
        <begin position="30"/>
        <end position="102"/>
    </location>
</feature>
<dbReference type="InterPro" id="IPR035965">
    <property type="entry name" value="PAS-like_dom_sf"/>
</dbReference>
<organism evidence="2 3">
    <name type="scientific">Paractinoplanes pyxinae</name>
    <dbReference type="NCBI Taxonomy" id="2997416"/>
    <lineage>
        <taxon>Bacteria</taxon>
        <taxon>Bacillati</taxon>
        <taxon>Actinomycetota</taxon>
        <taxon>Actinomycetes</taxon>
        <taxon>Micromonosporales</taxon>
        <taxon>Micromonosporaceae</taxon>
        <taxon>Paractinoplanes</taxon>
    </lineage>
</organism>
<gene>
    <name evidence="2" type="ORF">OWR29_47485</name>
</gene>
<keyword evidence="3" id="KW-1185">Reference proteome</keyword>
<dbReference type="Gene3D" id="3.30.450.20">
    <property type="entry name" value="PAS domain"/>
    <property type="match status" value="1"/>
</dbReference>
<comment type="caution">
    <text evidence="2">The sequence shown here is derived from an EMBL/GenBank/DDBJ whole genome shotgun (WGS) entry which is preliminary data.</text>
</comment>
<reference evidence="2" key="1">
    <citation type="submission" date="2022-11" db="EMBL/GenBank/DDBJ databases">
        <authorList>
            <person name="Somphong A."/>
            <person name="Phongsopitanun W."/>
        </authorList>
    </citation>
    <scope>NUCLEOTIDE SEQUENCE</scope>
    <source>
        <strain evidence="2">Pm04-4</strain>
    </source>
</reference>
<dbReference type="InterPro" id="IPR000014">
    <property type="entry name" value="PAS"/>
</dbReference>
<sequence>MPVPVSNSLIQPTAGCPWQLLNTVESLAERRAAEARLLEVHSAVDGIFSLDERSRVIAWTLGAERLLGYPAADMLGQNLDRLVPPRCRDAHNADVSRVAAGGKAHLVDSTVEVPVIHADGRDLITELSLSQWSQNGKPHYICASRGTRHPA</sequence>
<dbReference type="Proteomes" id="UP001151002">
    <property type="component" value="Unassembled WGS sequence"/>
</dbReference>
<evidence type="ECO:0000313" key="3">
    <source>
        <dbReference type="Proteomes" id="UP001151002"/>
    </source>
</evidence>
<dbReference type="RefSeq" id="WP_267570310.1">
    <property type="nucleotide sequence ID" value="NZ_JAPNTZ010000030.1"/>
</dbReference>
<dbReference type="EMBL" id="JAPNTZ010000030">
    <property type="protein sequence ID" value="MCY1145693.1"/>
    <property type="molecule type" value="Genomic_DNA"/>
</dbReference>